<evidence type="ECO:0000256" key="1">
    <source>
        <dbReference type="ARBA" id="ARBA00004123"/>
    </source>
</evidence>
<comment type="similarity">
    <text evidence="3">Belongs to the SPOT14 family.</text>
</comment>
<dbReference type="Proteomes" id="UP000694569">
    <property type="component" value="Unplaced"/>
</dbReference>
<dbReference type="InterPro" id="IPR009786">
    <property type="entry name" value="Spot_14"/>
</dbReference>
<dbReference type="GO" id="GO:0005829">
    <property type="term" value="C:cytosol"/>
    <property type="evidence" value="ECO:0007669"/>
    <property type="project" value="TreeGrafter"/>
</dbReference>
<organism evidence="6 7">
    <name type="scientific">Leptobrachium leishanense</name>
    <name type="common">Leishan spiny toad</name>
    <dbReference type="NCBI Taxonomy" id="445787"/>
    <lineage>
        <taxon>Eukaryota</taxon>
        <taxon>Metazoa</taxon>
        <taxon>Chordata</taxon>
        <taxon>Craniata</taxon>
        <taxon>Vertebrata</taxon>
        <taxon>Euteleostomi</taxon>
        <taxon>Amphibia</taxon>
        <taxon>Batrachia</taxon>
        <taxon>Anura</taxon>
        <taxon>Pelobatoidea</taxon>
        <taxon>Megophryidae</taxon>
        <taxon>Leptobrachium</taxon>
    </lineage>
</organism>
<evidence type="ECO:0000256" key="4">
    <source>
        <dbReference type="ARBA" id="ARBA00022490"/>
    </source>
</evidence>
<dbReference type="Ensembl" id="ENSLLET00000006965.1">
    <property type="protein sequence ID" value="ENSLLEP00000006692.1"/>
    <property type="gene ID" value="ENSLLEG00000004209.1"/>
</dbReference>
<evidence type="ECO:0000313" key="7">
    <source>
        <dbReference type="Proteomes" id="UP000694569"/>
    </source>
</evidence>
<dbReference type="PANTHER" id="PTHR14315:SF24">
    <property type="entry name" value="MID1-INTERACTING PROTEIN 1-B"/>
    <property type="match status" value="1"/>
</dbReference>
<sequence>PLQILDSSLTTAIAKYSKAARNMEQMVLFPSLLRDVPQEDQASDEGRDLYDCYVKLKAIRMSLEQGLVPEDKEADGKITTAFSGEMFYHHFKGLSTVLNQLTQESNVLTSKYKDLLGVAQ</sequence>
<dbReference type="Pfam" id="PF07084">
    <property type="entry name" value="Spot_14"/>
    <property type="match status" value="1"/>
</dbReference>
<gene>
    <name evidence="6" type="primary">THRSP</name>
</gene>
<dbReference type="Gene3D" id="6.10.140.1610">
    <property type="match status" value="1"/>
</dbReference>
<evidence type="ECO:0000256" key="2">
    <source>
        <dbReference type="ARBA" id="ARBA00004496"/>
    </source>
</evidence>
<protein>
    <submittedName>
        <fullName evidence="6">Thyroid hormone responsive</fullName>
    </submittedName>
</protein>
<reference evidence="6" key="2">
    <citation type="submission" date="2025-09" db="UniProtKB">
        <authorList>
            <consortium name="Ensembl"/>
        </authorList>
    </citation>
    <scope>IDENTIFICATION</scope>
</reference>
<dbReference type="AlphaFoldDB" id="A0A8C5LZQ9"/>
<accession>A0A8C5LZQ9</accession>
<keyword evidence="5" id="KW-0539">Nucleus</keyword>
<evidence type="ECO:0000256" key="3">
    <source>
        <dbReference type="ARBA" id="ARBA00009488"/>
    </source>
</evidence>
<keyword evidence="7" id="KW-1185">Reference proteome</keyword>
<dbReference type="GeneTree" id="ENSGT00500000044890"/>
<comment type="subcellular location">
    <subcellularLocation>
        <location evidence="2">Cytoplasm</location>
    </subcellularLocation>
    <subcellularLocation>
        <location evidence="1">Nucleus</location>
    </subcellularLocation>
</comment>
<dbReference type="PANTHER" id="PTHR14315">
    <property type="entry name" value="SPOT14 FAMILY MEMBER"/>
    <property type="match status" value="1"/>
</dbReference>
<reference evidence="6" key="1">
    <citation type="submission" date="2025-08" db="UniProtKB">
        <authorList>
            <consortium name="Ensembl"/>
        </authorList>
    </citation>
    <scope>IDENTIFICATION</scope>
</reference>
<dbReference type="InterPro" id="IPR053719">
    <property type="entry name" value="Lipogen_MT_Stabilize_sf"/>
</dbReference>
<keyword evidence="4" id="KW-0963">Cytoplasm</keyword>
<dbReference type="OrthoDB" id="9450804at2759"/>
<name>A0A8C5LZQ9_9ANUR</name>
<dbReference type="GO" id="GO:0046890">
    <property type="term" value="P:regulation of lipid biosynthetic process"/>
    <property type="evidence" value="ECO:0007669"/>
    <property type="project" value="TreeGrafter"/>
</dbReference>
<dbReference type="GO" id="GO:0005634">
    <property type="term" value="C:nucleus"/>
    <property type="evidence" value="ECO:0007669"/>
    <property type="project" value="UniProtKB-SubCell"/>
</dbReference>
<proteinExistence type="inferred from homology"/>
<evidence type="ECO:0000256" key="5">
    <source>
        <dbReference type="ARBA" id="ARBA00023242"/>
    </source>
</evidence>
<evidence type="ECO:0000313" key="6">
    <source>
        <dbReference type="Ensembl" id="ENSLLEP00000006692.1"/>
    </source>
</evidence>